<proteinExistence type="predicted"/>
<protein>
    <recommendedName>
        <fullName evidence="3">CD80-like immunoglobulin C2-set domain-containing protein</fullName>
    </recommendedName>
</protein>
<keyword evidence="5" id="KW-1185">Reference proteome</keyword>
<evidence type="ECO:0000259" key="3">
    <source>
        <dbReference type="Pfam" id="PF08205"/>
    </source>
</evidence>
<dbReference type="Proteomes" id="UP001075354">
    <property type="component" value="Chromosome 2"/>
</dbReference>
<dbReference type="EMBL" id="JAPTSV010000002">
    <property type="protein sequence ID" value="KAJ1530330.1"/>
    <property type="molecule type" value="Genomic_DNA"/>
</dbReference>
<evidence type="ECO:0000256" key="1">
    <source>
        <dbReference type="ARBA" id="ARBA00023157"/>
    </source>
</evidence>
<dbReference type="AlphaFoldDB" id="A0AAV7Y1N4"/>
<feature type="region of interest" description="Disordered" evidence="2">
    <location>
        <begin position="165"/>
        <end position="184"/>
    </location>
</feature>
<evidence type="ECO:0000313" key="5">
    <source>
        <dbReference type="Proteomes" id="UP001075354"/>
    </source>
</evidence>
<keyword evidence="1" id="KW-1015">Disulfide bond</keyword>
<comment type="caution">
    <text evidence="4">The sequence shown here is derived from an EMBL/GenBank/DDBJ whole genome shotgun (WGS) entry which is preliminary data.</text>
</comment>
<sequence length="208" mass="22531">MFSPLSAAAPPRDFLASGRPDSKAPVLVVLQLAQSDASSVTLLNVTRALVGFYKCEVSGDQPLFHTDIKLEYLNVYEPPSRKPELTVEKLPSGALRANCSTAPSFPGANITWYVDNNKHGPPAPAVHFHAREQDEWSSSELRLDAASRPRALRCEASLYTWKQSSDEVPLRGPGDHPQLAPVRGAASRASACGESCVQPDSCLRLSHN</sequence>
<dbReference type="Pfam" id="PF08205">
    <property type="entry name" value="C2-set_2"/>
    <property type="match status" value="1"/>
</dbReference>
<evidence type="ECO:0000256" key="2">
    <source>
        <dbReference type="SAM" id="MobiDB-lite"/>
    </source>
</evidence>
<accession>A0AAV7Y1N4</accession>
<evidence type="ECO:0000313" key="4">
    <source>
        <dbReference type="EMBL" id="KAJ1530330.1"/>
    </source>
</evidence>
<reference evidence="4" key="1">
    <citation type="submission" date="2022-12" db="EMBL/GenBank/DDBJ databases">
        <title>Chromosome-level genome assembly of the bean flower thrips Megalurothrips usitatus.</title>
        <authorList>
            <person name="Ma L."/>
            <person name="Liu Q."/>
            <person name="Li H."/>
            <person name="Cai W."/>
        </authorList>
    </citation>
    <scope>NUCLEOTIDE SEQUENCE</scope>
    <source>
        <strain evidence="4">Cailab_2022a</strain>
    </source>
</reference>
<dbReference type="PANTHER" id="PTHR21261:SF17">
    <property type="entry name" value="BEAT VI"/>
    <property type="match status" value="1"/>
</dbReference>
<dbReference type="InterPro" id="IPR013162">
    <property type="entry name" value="CD80_C2-set"/>
</dbReference>
<gene>
    <name evidence="4" type="ORF">ONE63_005246</name>
</gene>
<feature type="domain" description="CD80-like immunoglobulin C2-set" evidence="3">
    <location>
        <begin position="94"/>
        <end position="160"/>
    </location>
</feature>
<organism evidence="4 5">
    <name type="scientific">Megalurothrips usitatus</name>
    <name type="common">bean blossom thrips</name>
    <dbReference type="NCBI Taxonomy" id="439358"/>
    <lineage>
        <taxon>Eukaryota</taxon>
        <taxon>Metazoa</taxon>
        <taxon>Ecdysozoa</taxon>
        <taxon>Arthropoda</taxon>
        <taxon>Hexapoda</taxon>
        <taxon>Insecta</taxon>
        <taxon>Pterygota</taxon>
        <taxon>Neoptera</taxon>
        <taxon>Paraneoptera</taxon>
        <taxon>Thysanoptera</taxon>
        <taxon>Terebrantia</taxon>
        <taxon>Thripoidea</taxon>
        <taxon>Thripidae</taxon>
        <taxon>Megalurothrips</taxon>
    </lineage>
</organism>
<name>A0AAV7Y1N4_9NEOP</name>
<dbReference type="PANTHER" id="PTHR21261">
    <property type="entry name" value="BEAT PROTEIN"/>
    <property type="match status" value="1"/>
</dbReference>